<dbReference type="OMA" id="HRAWKLA"/>
<organism evidence="3 4">
    <name type="scientific">Romanomermis culicivorax</name>
    <name type="common">Nematode worm</name>
    <dbReference type="NCBI Taxonomy" id="13658"/>
    <lineage>
        <taxon>Eukaryota</taxon>
        <taxon>Metazoa</taxon>
        <taxon>Ecdysozoa</taxon>
        <taxon>Nematoda</taxon>
        <taxon>Enoplea</taxon>
        <taxon>Dorylaimia</taxon>
        <taxon>Mermithida</taxon>
        <taxon>Mermithoidea</taxon>
        <taxon>Mermithidae</taxon>
        <taxon>Romanomermis</taxon>
    </lineage>
</organism>
<dbReference type="InterPro" id="IPR001353">
    <property type="entry name" value="Proteasome_sua/b"/>
</dbReference>
<evidence type="ECO:0000313" key="4">
    <source>
        <dbReference type="WBParaSite" id="nRc.2.0.1.t07763-RA"/>
    </source>
</evidence>
<proteinExistence type="inferred from homology"/>
<keyword evidence="1 2" id="KW-0647">Proteasome</keyword>
<evidence type="ECO:0000313" key="3">
    <source>
        <dbReference type="Proteomes" id="UP000887565"/>
    </source>
</evidence>
<dbReference type="InterPro" id="IPR023332">
    <property type="entry name" value="Proteasome_alpha-type"/>
</dbReference>
<name>A0A915I0W9_ROMCU</name>
<keyword evidence="3" id="KW-1185">Reference proteome</keyword>
<dbReference type="PANTHER" id="PTHR11599">
    <property type="entry name" value="PROTEASOME SUBUNIT ALPHA/BETA"/>
    <property type="match status" value="1"/>
</dbReference>
<protein>
    <submittedName>
        <fullName evidence="4">Proteasome subunit alpha type 2</fullName>
    </submittedName>
</protein>
<evidence type="ECO:0000256" key="2">
    <source>
        <dbReference type="PROSITE-ProRule" id="PRU00808"/>
    </source>
</evidence>
<dbReference type="InterPro" id="IPR050115">
    <property type="entry name" value="Proteasome_alpha"/>
</dbReference>
<sequence>MDAEVSRAPRVLVDNARKKAVSYELQYGEESSPKELVNELATVMQEYTQSGGVRPFGVSLLVGGWDRENGPILYQVDPSGARFTWKATALGKNYVNSRTFLEKRYSEDLELDDAIHTALLTLKEGFDEEMTERNIQVAIINKDGYQFLSQQTIKDHISALFMLVEKIGVSNQMGATRNFD</sequence>
<evidence type="ECO:0000256" key="1">
    <source>
        <dbReference type="ARBA" id="ARBA00022942"/>
    </source>
</evidence>
<comment type="similarity">
    <text evidence="2">Belongs to the peptidase T1A family.</text>
</comment>
<dbReference type="AlphaFoldDB" id="A0A915I0W9"/>
<dbReference type="InterPro" id="IPR029055">
    <property type="entry name" value="Ntn_hydrolases_N"/>
</dbReference>
<dbReference type="GO" id="GO:0019773">
    <property type="term" value="C:proteasome core complex, alpha-subunit complex"/>
    <property type="evidence" value="ECO:0007669"/>
    <property type="project" value="UniProtKB-UniRule"/>
</dbReference>
<dbReference type="Proteomes" id="UP000887565">
    <property type="component" value="Unplaced"/>
</dbReference>
<dbReference type="Pfam" id="PF00227">
    <property type="entry name" value="Proteasome"/>
    <property type="match status" value="1"/>
</dbReference>
<dbReference type="SUPFAM" id="SSF56235">
    <property type="entry name" value="N-terminal nucleophile aminohydrolases (Ntn hydrolases)"/>
    <property type="match status" value="1"/>
</dbReference>
<accession>A0A915I0W9</accession>
<dbReference type="Gene3D" id="3.60.20.10">
    <property type="entry name" value="Glutamine Phosphoribosylpyrophosphate, subunit 1, domain 1"/>
    <property type="match status" value="1"/>
</dbReference>
<reference evidence="4" key="1">
    <citation type="submission" date="2022-11" db="UniProtKB">
        <authorList>
            <consortium name="WormBaseParasite"/>
        </authorList>
    </citation>
    <scope>IDENTIFICATION</scope>
</reference>
<dbReference type="PROSITE" id="PS51475">
    <property type="entry name" value="PROTEASOME_ALPHA_2"/>
    <property type="match status" value="1"/>
</dbReference>
<dbReference type="WBParaSite" id="nRc.2.0.1.t07763-RA">
    <property type="protein sequence ID" value="nRc.2.0.1.t07763-RA"/>
    <property type="gene ID" value="nRc.2.0.1.g07763"/>
</dbReference>
<dbReference type="GO" id="GO:0051603">
    <property type="term" value="P:proteolysis involved in protein catabolic process"/>
    <property type="evidence" value="ECO:0007669"/>
    <property type="project" value="InterPro"/>
</dbReference>